<comment type="caution">
    <text evidence="5">The sequence shown here is derived from an EMBL/GenBank/DDBJ whole genome shotgun (WGS) entry which is preliminary data.</text>
</comment>
<accession>A0A9D0ZA46</accession>
<dbReference type="PANTHER" id="PTHR42711:SF1">
    <property type="entry name" value="ABC-TRANSPORT PROTEIN, ATP-BINDING COMPONENT"/>
    <property type="match status" value="1"/>
</dbReference>
<dbReference type="Pfam" id="PF00005">
    <property type="entry name" value="ABC_tran"/>
    <property type="match status" value="1"/>
</dbReference>
<reference evidence="5" key="2">
    <citation type="journal article" date="2021" name="PeerJ">
        <title>Extensive microbial diversity within the chicken gut microbiome revealed by metagenomics and culture.</title>
        <authorList>
            <person name="Gilroy R."/>
            <person name="Ravi A."/>
            <person name="Getino M."/>
            <person name="Pursley I."/>
            <person name="Horton D.L."/>
            <person name="Alikhan N.F."/>
            <person name="Baker D."/>
            <person name="Gharbi K."/>
            <person name="Hall N."/>
            <person name="Watson M."/>
            <person name="Adriaenssens E.M."/>
            <person name="Foster-Nyarko E."/>
            <person name="Jarju S."/>
            <person name="Secka A."/>
            <person name="Antonio M."/>
            <person name="Oren A."/>
            <person name="Chaudhuri R.R."/>
            <person name="La Ragione R."/>
            <person name="Hildebrand F."/>
            <person name="Pallen M.J."/>
        </authorList>
    </citation>
    <scope>NUCLEOTIDE SEQUENCE</scope>
    <source>
        <strain evidence="5">ChiSxjej2B14-6234</strain>
    </source>
</reference>
<sequence length="336" mass="37227">MRPADAVATPALDIVDAGKVYQQWQRTGRARDIVQNLLRPQRRTVRALSHLTLRVMPGEFVAYAGANGAGKSTTIKLLSGILLPSEGTVRVLGLDPAKDRIALMRRIGVCFGQRTELWWDHPVITSFEWKRDVWGIPGPTYRRNLDMVTQLLDLGDILHTFARELSLGQRMRADLGMLLLHSPEVIFLDEPTLGLDVLAKQRMIDFLRQINRESGVTILVTSHDMDDLEAMAQRIVLLRDGEKAFDGDFASLRRAAGAYARVRVRAPGPAPQVEGATYLSSQDGVHEYAFDGAGRGVQALLGSLARCPLVQDVEIGKAPIEDVIAGLYRAWREARS</sequence>
<dbReference type="SMART" id="SM00382">
    <property type="entry name" value="AAA"/>
    <property type="match status" value="1"/>
</dbReference>
<evidence type="ECO:0000259" key="4">
    <source>
        <dbReference type="PROSITE" id="PS50893"/>
    </source>
</evidence>
<dbReference type="InterPro" id="IPR003439">
    <property type="entry name" value="ABC_transporter-like_ATP-bd"/>
</dbReference>
<protein>
    <submittedName>
        <fullName evidence="5">ATP-binding cassette domain-containing protein</fullName>
    </submittedName>
</protein>
<gene>
    <name evidence="5" type="ORF">IAB73_00765</name>
</gene>
<evidence type="ECO:0000313" key="5">
    <source>
        <dbReference type="EMBL" id="HIQ70740.1"/>
    </source>
</evidence>
<dbReference type="PANTHER" id="PTHR42711">
    <property type="entry name" value="ABC TRANSPORTER ATP-BINDING PROTEIN"/>
    <property type="match status" value="1"/>
</dbReference>
<reference evidence="5" key="1">
    <citation type="submission" date="2020-10" db="EMBL/GenBank/DDBJ databases">
        <authorList>
            <person name="Gilroy R."/>
        </authorList>
    </citation>
    <scope>NUCLEOTIDE SEQUENCE</scope>
    <source>
        <strain evidence="5">ChiSxjej2B14-6234</strain>
    </source>
</reference>
<evidence type="ECO:0000313" key="6">
    <source>
        <dbReference type="Proteomes" id="UP000886887"/>
    </source>
</evidence>
<evidence type="ECO:0000256" key="3">
    <source>
        <dbReference type="ARBA" id="ARBA00022840"/>
    </source>
</evidence>
<dbReference type="EMBL" id="DVFJ01000002">
    <property type="protein sequence ID" value="HIQ70740.1"/>
    <property type="molecule type" value="Genomic_DNA"/>
</dbReference>
<dbReference type="InterPro" id="IPR027417">
    <property type="entry name" value="P-loop_NTPase"/>
</dbReference>
<evidence type="ECO:0000256" key="2">
    <source>
        <dbReference type="ARBA" id="ARBA00022741"/>
    </source>
</evidence>
<dbReference type="SUPFAM" id="SSF52540">
    <property type="entry name" value="P-loop containing nucleoside triphosphate hydrolases"/>
    <property type="match status" value="1"/>
</dbReference>
<keyword evidence="3 5" id="KW-0067">ATP-binding</keyword>
<dbReference type="PROSITE" id="PS00211">
    <property type="entry name" value="ABC_TRANSPORTER_1"/>
    <property type="match status" value="1"/>
</dbReference>
<dbReference type="Gene3D" id="3.40.50.300">
    <property type="entry name" value="P-loop containing nucleotide triphosphate hydrolases"/>
    <property type="match status" value="1"/>
</dbReference>
<feature type="domain" description="ABC transporter" evidence="4">
    <location>
        <begin position="28"/>
        <end position="265"/>
    </location>
</feature>
<dbReference type="GO" id="GO:0005524">
    <property type="term" value="F:ATP binding"/>
    <property type="evidence" value="ECO:0007669"/>
    <property type="project" value="UniProtKB-KW"/>
</dbReference>
<keyword evidence="2" id="KW-0547">Nucleotide-binding</keyword>
<dbReference type="InterPro" id="IPR017871">
    <property type="entry name" value="ABC_transporter-like_CS"/>
</dbReference>
<proteinExistence type="predicted"/>
<organism evidence="5 6">
    <name type="scientific">Candidatus Onthenecus intestinigallinarum</name>
    <dbReference type="NCBI Taxonomy" id="2840875"/>
    <lineage>
        <taxon>Bacteria</taxon>
        <taxon>Bacillati</taxon>
        <taxon>Bacillota</taxon>
        <taxon>Clostridia</taxon>
        <taxon>Eubacteriales</taxon>
        <taxon>Candidatus Onthenecus</taxon>
    </lineage>
</organism>
<evidence type="ECO:0000256" key="1">
    <source>
        <dbReference type="ARBA" id="ARBA00022448"/>
    </source>
</evidence>
<dbReference type="InterPro" id="IPR050763">
    <property type="entry name" value="ABC_transporter_ATP-binding"/>
</dbReference>
<dbReference type="Proteomes" id="UP000886887">
    <property type="component" value="Unassembled WGS sequence"/>
</dbReference>
<dbReference type="InterPro" id="IPR003593">
    <property type="entry name" value="AAA+_ATPase"/>
</dbReference>
<dbReference type="GO" id="GO:0016887">
    <property type="term" value="F:ATP hydrolysis activity"/>
    <property type="evidence" value="ECO:0007669"/>
    <property type="project" value="InterPro"/>
</dbReference>
<keyword evidence="1" id="KW-0813">Transport</keyword>
<dbReference type="PROSITE" id="PS50893">
    <property type="entry name" value="ABC_TRANSPORTER_2"/>
    <property type="match status" value="1"/>
</dbReference>
<dbReference type="AlphaFoldDB" id="A0A9D0ZA46"/>
<name>A0A9D0ZA46_9FIRM</name>